<feature type="compositionally biased region" description="Basic and acidic residues" evidence="1">
    <location>
        <begin position="201"/>
        <end position="251"/>
    </location>
</feature>
<evidence type="ECO:0000313" key="3">
    <source>
        <dbReference type="Proteomes" id="UP001054889"/>
    </source>
</evidence>
<feature type="compositionally biased region" description="Basic and acidic residues" evidence="1">
    <location>
        <begin position="1"/>
        <end position="13"/>
    </location>
</feature>
<feature type="compositionally biased region" description="Basic and acidic residues" evidence="1">
    <location>
        <begin position="143"/>
        <end position="190"/>
    </location>
</feature>
<keyword evidence="3" id="KW-1185">Reference proteome</keyword>
<name>A0AAV5DDU6_ELECO</name>
<feature type="region of interest" description="Disordered" evidence="1">
    <location>
        <begin position="1"/>
        <end position="41"/>
    </location>
</feature>
<gene>
    <name evidence="2" type="primary">ga27061</name>
    <name evidence="2" type="ORF">PR202_ga27061</name>
</gene>
<accession>A0AAV5DDU6</accession>
<reference evidence="2" key="1">
    <citation type="journal article" date="2018" name="DNA Res.">
        <title>Multiple hybrid de novo genome assembly of finger millet, an orphan allotetraploid crop.</title>
        <authorList>
            <person name="Hatakeyama M."/>
            <person name="Aluri S."/>
            <person name="Balachadran M.T."/>
            <person name="Sivarajan S.R."/>
            <person name="Patrignani A."/>
            <person name="Gruter S."/>
            <person name="Poveda L."/>
            <person name="Shimizu-Inatsugi R."/>
            <person name="Baeten J."/>
            <person name="Francoijs K.J."/>
            <person name="Nataraja K.N."/>
            <person name="Reddy Y.A.N."/>
            <person name="Phadnis S."/>
            <person name="Ravikumar R.L."/>
            <person name="Schlapbach R."/>
            <person name="Sreeman S.M."/>
            <person name="Shimizu K.K."/>
        </authorList>
    </citation>
    <scope>NUCLEOTIDE SEQUENCE</scope>
</reference>
<comment type="caution">
    <text evidence="2">The sequence shown here is derived from an EMBL/GenBank/DDBJ whole genome shotgun (WGS) entry which is preliminary data.</text>
</comment>
<feature type="region of interest" description="Disordered" evidence="1">
    <location>
        <begin position="65"/>
        <end position="286"/>
    </location>
</feature>
<feature type="compositionally biased region" description="Basic and acidic residues" evidence="1">
    <location>
        <begin position="260"/>
        <end position="270"/>
    </location>
</feature>
<evidence type="ECO:0000256" key="1">
    <source>
        <dbReference type="SAM" id="MobiDB-lite"/>
    </source>
</evidence>
<reference evidence="2" key="2">
    <citation type="submission" date="2021-12" db="EMBL/GenBank/DDBJ databases">
        <title>Resequencing data analysis of finger millet.</title>
        <authorList>
            <person name="Hatakeyama M."/>
            <person name="Aluri S."/>
            <person name="Balachadran M.T."/>
            <person name="Sivarajan S.R."/>
            <person name="Poveda L."/>
            <person name="Shimizu-Inatsugi R."/>
            <person name="Schlapbach R."/>
            <person name="Sreeman S.M."/>
            <person name="Shimizu K.K."/>
        </authorList>
    </citation>
    <scope>NUCLEOTIDE SEQUENCE</scope>
</reference>
<dbReference type="EMBL" id="BQKI01000015">
    <property type="protein sequence ID" value="GJN09088.1"/>
    <property type="molecule type" value="Genomic_DNA"/>
</dbReference>
<dbReference type="AlphaFoldDB" id="A0AAV5DDU6"/>
<proteinExistence type="predicted"/>
<dbReference type="Proteomes" id="UP001054889">
    <property type="component" value="Unassembled WGS sequence"/>
</dbReference>
<organism evidence="2 3">
    <name type="scientific">Eleusine coracana subsp. coracana</name>
    <dbReference type="NCBI Taxonomy" id="191504"/>
    <lineage>
        <taxon>Eukaryota</taxon>
        <taxon>Viridiplantae</taxon>
        <taxon>Streptophyta</taxon>
        <taxon>Embryophyta</taxon>
        <taxon>Tracheophyta</taxon>
        <taxon>Spermatophyta</taxon>
        <taxon>Magnoliopsida</taxon>
        <taxon>Liliopsida</taxon>
        <taxon>Poales</taxon>
        <taxon>Poaceae</taxon>
        <taxon>PACMAD clade</taxon>
        <taxon>Chloridoideae</taxon>
        <taxon>Cynodonteae</taxon>
        <taxon>Eleusininae</taxon>
        <taxon>Eleusine</taxon>
    </lineage>
</organism>
<evidence type="ECO:0000313" key="2">
    <source>
        <dbReference type="EMBL" id="GJN09088.1"/>
    </source>
</evidence>
<feature type="compositionally biased region" description="Basic and acidic residues" evidence="1">
    <location>
        <begin position="101"/>
        <end position="120"/>
    </location>
</feature>
<protein>
    <submittedName>
        <fullName evidence="2">Uncharacterized protein</fullName>
    </submittedName>
</protein>
<sequence length="286" mass="32633">MEGSESSRGRGEQNVEENVNAWNSWEEERENTGSRNHAGRYNKHGYEYEAGHQYGDGMIVLSSDRNESRINSAKTSGLPGSADEDVYHVGTDSRSPKAPRRSPDDSKNRDYDRKRGREDMNDWGSSRKYSTDASVVSQSTTRSKAEGQHDGESERRKEMGSRSLERRASSRERQVHQGQEEKTSLRRADEIYADESGGSLRVDKREAHRDDTSDKGSDRNWNEKARDLEAHDTEWRNANDTEWRNAQERLDGGSYGRAGYRRDSRGRSESVRGPSTYGNRYAILIQ</sequence>
<feature type="compositionally biased region" description="Polar residues" evidence="1">
    <location>
        <begin position="123"/>
        <end position="142"/>
    </location>
</feature>